<evidence type="ECO:0000256" key="1">
    <source>
        <dbReference type="SAM" id="Phobius"/>
    </source>
</evidence>
<feature type="non-terminal residue" evidence="2">
    <location>
        <position position="1"/>
    </location>
</feature>
<dbReference type="EMBL" id="GEDG01036758">
    <property type="protein sequence ID" value="JAP08523.1"/>
    <property type="molecule type" value="Transcribed_RNA"/>
</dbReference>
<sequence length="65" mass="7660">HYRSSKRLMKKLHKISRIDCCLYGHSFLSVNVLFIHFMNIEGLYSGVWWLTLGRSLGFGSSLWRL</sequence>
<feature type="transmembrane region" description="Helical" evidence="1">
    <location>
        <begin position="20"/>
        <end position="40"/>
    </location>
</feature>
<evidence type="ECO:0000313" key="2">
    <source>
        <dbReference type="EMBL" id="JAP08523.1"/>
    </source>
</evidence>
<keyword evidence="1" id="KW-0812">Transmembrane</keyword>
<organism evidence="2">
    <name type="scientific">Solanum chacoense</name>
    <name type="common">Chaco potato</name>
    <dbReference type="NCBI Taxonomy" id="4108"/>
    <lineage>
        <taxon>Eukaryota</taxon>
        <taxon>Viridiplantae</taxon>
        <taxon>Streptophyta</taxon>
        <taxon>Embryophyta</taxon>
        <taxon>Tracheophyta</taxon>
        <taxon>Spermatophyta</taxon>
        <taxon>Magnoliopsida</taxon>
        <taxon>eudicotyledons</taxon>
        <taxon>Gunneridae</taxon>
        <taxon>Pentapetalae</taxon>
        <taxon>asterids</taxon>
        <taxon>lamiids</taxon>
        <taxon>Solanales</taxon>
        <taxon>Solanaceae</taxon>
        <taxon>Solanoideae</taxon>
        <taxon>Solaneae</taxon>
        <taxon>Solanum</taxon>
    </lineage>
</organism>
<keyword evidence="1" id="KW-1133">Transmembrane helix</keyword>
<proteinExistence type="predicted"/>
<dbReference type="AlphaFoldDB" id="A0A0V0GML1"/>
<keyword evidence="1" id="KW-0472">Membrane</keyword>
<reference evidence="2" key="1">
    <citation type="submission" date="2015-12" db="EMBL/GenBank/DDBJ databases">
        <title>Gene expression during late stages of embryo sac development: a critical building block for successful pollen-pistil interactions.</title>
        <authorList>
            <person name="Liu Y."/>
            <person name="Joly V."/>
            <person name="Sabar M."/>
            <person name="Matton D.P."/>
        </authorList>
    </citation>
    <scope>NUCLEOTIDE SEQUENCE</scope>
</reference>
<protein>
    <submittedName>
        <fullName evidence="2">Putative ovule protein</fullName>
    </submittedName>
</protein>
<accession>A0A0V0GML1</accession>
<name>A0A0V0GML1_SOLCH</name>